<dbReference type="Gene3D" id="3.40.50.300">
    <property type="entry name" value="P-loop containing nucleotide triphosphate hydrolases"/>
    <property type="match status" value="1"/>
</dbReference>
<dbReference type="SUPFAM" id="SSF52540">
    <property type="entry name" value="P-loop containing nucleoside triphosphate hydrolases"/>
    <property type="match status" value="1"/>
</dbReference>
<dbReference type="GO" id="GO:0006302">
    <property type="term" value="P:double-strand break repair"/>
    <property type="evidence" value="ECO:0007669"/>
    <property type="project" value="TreeGrafter"/>
</dbReference>
<evidence type="ECO:0000313" key="5">
    <source>
        <dbReference type="EMBL" id="KGF73376.1"/>
    </source>
</evidence>
<dbReference type="PROSITE" id="PS51194">
    <property type="entry name" value="HELICASE_CTER"/>
    <property type="match status" value="1"/>
</dbReference>
<dbReference type="PANTHER" id="PTHR30580">
    <property type="entry name" value="PRIMOSOMAL PROTEIN N"/>
    <property type="match status" value="1"/>
</dbReference>
<evidence type="ECO:0000256" key="2">
    <source>
        <dbReference type="ARBA" id="ARBA00022840"/>
    </source>
</evidence>
<dbReference type="GO" id="GO:0043138">
    <property type="term" value="F:3'-5' DNA helicase activity"/>
    <property type="evidence" value="ECO:0007669"/>
    <property type="project" value="TreeGrafter"/>
</dbReference>
<name>A0A098TM84_9CYAN</name>
<dbReference type="AlphaFoldDB" id="A0A098TM84"/>
<dbReference type="Pfam" id="PF00271">
    <property type="entry name" value="Helicase_C"/>
    <property type="match status" value="1"/>
</dbReference>
<dbReference type="STRING" id="1497020.DO97_19975"/>
<evidence type="ECO:0000256" key="1">
    <source>
        <dbReference type="ARBA" id="ARBA00022741"/>
    </source>
</evidence>
<sequence length="106" mass="11606">MKHFGSGTQRVTQELTRQFPQLRWLRFDSDTTRTKGSHRALLSRFAQGEADLLVGTQMLTKGIDLPQVTLVGVVAADGLLHLSDYRANERAAQTLTQVAGRAGRGG</sequence>
<reference evidence="5 6" key="1">
    <citation type="journal article" date="2014" name="Mol. Ecol.">
        <title>Evolution of Synechococcus.</title>
        <authorList>
            <person name="Dvorak P."/>
            <person name="Casamatta D."/>
            <person name="Hasler P."/>
            <person name="Poulickova A."/>
            <person name="Ondrej V."/>
            <person name="Sanges R."/>
        </authorList>
    </citation>
    <scope>NUCLEOTIDE SEQUENCE [LARGE SCALE GENOMIC DNA]</scope>
    <source>
        <strain evidence="5 6">CAUP A 1101</strain>
    </source>
</reference>
<dbReference type="GO" id="GO:0003677">
    <property type="term" value="F:DNA binding"/>
    <property type="evidence" value="ECO:0007669"/>
    <property type="project" value="UniProtKB-KW"/>
</dbReference>
<proteinExistence type="predicted"/>
<keyword evidence="2" id="KW-0067">ATP-binding</keyword>
<dbReference type="GO" id="GO:0006270">
    <property type="term" value="P:DNA replication initiation"/>
    <property type="evidence" value="ECO:0007669"/>
    <property type="project" value="TreeGrafter"/>
</dbReference>
<feature type="domain" description="Helicase C-terminal" evidence="4">
    <location>
        <begin position="1"/>
        <end position="106"/>
    </location>
</feature>
<accession>A0A098TM84</accession>
<dbReference type="Proteomes" id="UP000030170">
    <property type="component" value="Unassembled WGS sequence"/>
</dbReference>
<dbReference type="EMBL" id="JJML01000008">
    <property type="protein sequence ID" value="KGF73376.1"/>
    <property type="molecule type" value="Genomic_DNA"/>
</dbReference>
<keyword evidence="1" id="KW-0547">Nucleotide-binding</keyword>
<gene>
    <name evidence="5" type="ORF">DO97_19975</name>
</gene>
<dbReference type="PANTHER" id="PTHR30580:SF0">
    <property type="entry name" value="PRIMOSOMAL PROTEIN N"/>
    <property type="match status" value="1"/>
</dbReference>
<keyword evidence="6" id="KW-1185">Reference proteome</keyword>
<protein>
    <recommendedName>
        <fullName evidence="4">Helicase C-terminal domain-containing protein</fullName>
    </recommendedName>
</protein>
<dbReference type="InterPro" id="IPR001650">
    <property type="entry name" value="Helicase_C-like"/>
</dbReference>
<evidence type="ECO:0000259" key="4">
    <source>
        <dbReference type="PROSITE" id="PS51194"/>
    </source>
</evidence>
<dbReference type="SMART" id="SM00490">
    <property type="entry name" value="HELICc"/>
    <property type="match status" value="1"/>
</dbReference>
<evidence type="ECO:0000256" key="3">
    <source>
        <dbReference type="ARBA" id="ARBA00023125"/>
    </source>
</evidence>
<dbReference type="RefSeq" id="WP_338038296.1">
    <property type="nucleotide sequence ID" value="NZ_JJML01000008.1"/>
</dbReference>
<comment type="caution">
    <text evidence="5">The sequence shown here is derived from an EMBL/GenBank/DDBJ whole genome shotgun (WGS) entry which is preliminary data.</text>
</comment>
<dbReference type="GO" id="GO:0005524">
    <property type="term" value="F:ATP binding"/>
    <property type="evidence" value="ECO:0007669"/>
    <property type="project" value="UniProtKB-KW"/>
</dbReference>
<keyword evidence="3" id="KW-0238">DNA-binding</keyword>
<dbReference type="InterPro" id="IPR027417">
    <property type="entry name" value="P-loop_NTPase"/>
</dbReference>
<organism evidence="5 6">
    <name type="scientific">Neosynechococcus sphagnicola sy1</name>
    <dbReference type="NCBI Taxonomy" id="1497020"/>
    <lineage>
        <taxon>Bacteria</taxon>
        <taxon>Bacillati</taxon>
        <taxon>Cyanobacteriota</taxon>
        <taxon>Cyanophyceae</taxon>
        <taxon>Neosynechococcales</taxon>
        <taxon>Neosynechococcaceae</taxon>
        <taxon>Neosynechococcus</taxon>
    </lineage>
</organism>
<evidence type="ECO:0000313" key="6">
    <source>
        <dbReference type="Proteomes" id="UP000030170"/>
    </source>
</evidence>
<dbReference type="GO" id="GO:0006310">
    <property type="term" value="P:DNA recombination"/>
    <property type="evidence" value="ECO:0007669"/>
    <property type="project" value="TreeGrafter"/>
</dbReference>